<feature type="domain" description="Ig-like" evidence="7">
    <location>
        <begin position="129"/>
        <end position="194"/>
    </location>
</feature>
<dbReference type="PROSITE" id="PS50835">
    <property type="entry name" value="IG_LIKE"/>
    <property type="match status" value="1"/>
</dbReference>
<organism evidence="8 9">
    <name type="scientific">Scleropages formosus</name>
    <name type="common">Asian bonytongue</name>
    <name type="synonym">Osteoglossum formosum</name>
    <dbReference type="NCBI Taxonomy" id="113540"/>
    <lineage>
        <taxon>Eukaryota</taxon>
        <taxon>Metazoa</taxon>
        <taxon>Chordata</taxon>
        <taxon>Craniata</taxon>
        <taxon>Vertebrata</taxon>
        <taxon>Euteleostomi</taxon>
        <taxon>Actinopterygii</taxon>
        <taxon>Neopterygii</taxon>
        <taxon>Teleostei</taxon>
        <taxon>Osteoglossocephala</taxon>
        <taxon>Osteoglossomorpha</taxon>
        <taxon>Osteoglossiformes</taxon>
        <taxon>Osteoglossidae</taxon>
        <taxon>Scleropages</taxon>
    </lineage>
</organism>
<comment type="subcellular location">
    <subcellularLocation>
        <location evidence="1">Membrane</location>
    </subcellularLocation>
</comment>
<keyword evidence="3" id="KW-0472">Membrane</keyword>
<dbReference type="InterPro" id="IPR036179">
    <property type="entry name" value="Ig-like_dom_sf"/>
</dbReference>
<dbReference type="InterPro" id="IPR015632">
    <property type="entry name" value="CD2"/>
</dbReference>
<dbReference type="PRINTS" id="PR01870">
    <property type="entry name" value="CD2ANTIGEN"/>
</dbReference>
<keyword evidence="4" id="KW-0325">Glycoprotein</keyword>
<accession>A0A8C9QTA2</accession>
<evidence type="ECO:0000313" key="8">
    <source>
        <dbReference type="Ensembl" id="ENSSFOP00015002190.1"/>
    </source>
</evidence>
<keyword evidence="2 6" id="KW-0732">Signal</keyword>
<proteinExistence type="predicted"/>
<evidence type="ECO:0000256" key="4">
    <source>
        <dbReference type="ARBA" id="ARBA00023180"/>
    </source>
</evidence>
<dbReference type="InterPro" id="IPR013783">
    <property type="entry name" value="Ig-like_fold"/>
</dbReference>
<dbReference type="SUPFAM" id="SSF48726">
    <property type="entry name" value="Immunoglobulin"/>
    <property type="match status" value="2"/>
</dbReference>
<dbReference type="Ensembl" id="ENSSFOT00015002232.2">
    <property type="protein sequence ID" value="ENSSFOP00015002190.1"/>
    <property type="gene ID" value="ENSSFOG00015001462.2"/>
</dbReference>
<dbReference type="GO" id="GO:0016020">
    <property type="term" value="C:membrane"/>
    <property type="evidence" value="ECO:0007669"/>
    <property type="project" value="UniProtKB-SubCell"/>
</dbReference>
<dbReference type="Proteomes" id="UP000694397">
    <property type="component" value="Chromosome 4"/>
</dbReference>
<dbReference type="OrthoDB" id="8963224at2759"/>
<evidence type="ECO:0000256" key="6">
    <source>
        <dbReference type="SAM" id="SignalP"/>
    </source>
</evidence>
<dbReference type="AlphaFoldDB" id="A0A8C9QTA2"/>
<protein>
    <recommendedName>
        <fullName evidence="7">Ig-like domain-containing protein</fullName>
    </recommendedName>
</protein>
<reference evidence="8" key="3">
    <citation type="submission" date="2025-09" db="UniProtKB">
        <authorList>
            <consortium name="Ensembl"/>
        </authorList>
    </citation>
    <scope>IDENTIFICATION</scope>
</reference>
<evidence type="ECO:0000259" key="7">
    <source>
        <dbReference type="PROSITE" id="PS50835"/>
    </source>
</evidence>
<dbReference type="PANTHER" id="PTHR12080">
    <property type="entry name" value="SIGNALING LYMPHOCYTIC ACTIVATION MOLECULE"/>
    <property type="match status" value="1"/>
</dbReference>
<sequence length="248" mass="27321">MVKVLILAAVLVAMTATAQENQEPCTFKPVGGSATILLQSTNLDPALELIWKLNNTKIFQRKRGKVSMGNESDVTKEGSLKLRNLQLQHAGLYEAEVYDTKGKQVICKEAMLCVMERVSRPMLNYSCDEDVVLTCHSDSQVGHVMFNWTRNSQVMEGEEGPTVTVPGRSGLGDMFSCLVWNKASAESSSNVTIACEDPTPSYTKDPSNLKSYRSNSSPAATSGNHLPLPSLGQFLQFYIFTFTLTTYF</sequence>
<reference evidence="8" key="2">
    <citation type="submission" date="2025-08" db="UniProtKB">
        <authorList>
            <consortium name="Ensembl"/>
        </authorList>
    </citation>
    <scope>IDENTIFICATION</scope>
</reference>
<dbReference type="GeneTree" id="ENSGT00970000194096"/>
<gene>
    <name evidence="8" type="primary">LOC108921240</name>
</gene>
<evidence type="ECO:0000256" key="2">
    <source>
        <dbReference type="ARBA" id="ARBA00022729"/>
    </source>
</evidence>
<evidence type="ECO:0000313" key="9">
    <source>
        <dbReference type="Proteomes" id="UP000694397"/>
    </source>
</evidence>
<feature type="region of interest" description="Disordered" evidence="5">
    <location>
        <begin position="201"/>
        <end position="222"/>
    </location>
</feature>
<dbReference type="Gene3D" id="2.60.40.10">
    <property type="entry name" value="Immunoglobulins"/>
    <property type="match status" value="2"/>
</dbReference>
<dbReference type="PANTHER" id="PTHR12080:SF48">
    <property type="entry name" value="IMMUNOGLOBULIN SUBTYPE DOMAIN-CONTAINING PROTEIN"/>
    <property type="match status" value="1"/>
</dbReference>
<name>A0A8C9QTA2_SCLFO</name>
<dbReference type="InterPro" id="IPR007110">
    <property type="entry name" value="Ig-like_dom"/>
</dbReference>
<keyword evidence="9" id="KW-1185">Reference proteome</keyword>
<evidence type="ECO:0000256" key="3">
    <source>
        <dbReference type="ARBA" id="ARBA00023136"/>
    </source>
</evidence>
<feature type="signal peptide" evidence="6">
    <location>
        <begin position="1"/>
        <end position="18"/>
    </location>
</feature>
<evidence type="ECO:0000256" key="5">
    <source>
        <dbReference type="SAM" id="MobiDB-lite"/>
    </source>
</evidence>
<feature type="chain" id="PRO_5034019449" description="Ig-like domain-containing protein" evidence="6">
    <location>
        <begin position="19"/>
        <end position="248"/>
    </location>
</feature>
<dbReference type="InterPro" id="IPR015631">
    <property type="entry name" value="CD2/SLAM_rcpt"/>
</dbReference>
<reference evidence="8 9" key="1">
    <citation type="submission" date="2019-04" db="EMBL/GenBank/DDBJ databases">
        <authorList>
            <consortium name="Wellcome Sanger Institute Data Sharing"/>
        </authorList>
    </citation>
    <scope>NUCLEOTIDE SEQUENCE [LARGE SCALE GENOMIC DNA]</scope>
</reference>
<evidence type="ECO:0000256" key="1">
    <source>
        <dbReference type="ARBA" id="ARBA00004370"/>
    </source>
</evidence>